<dbReference type="Pfam" id="PF07739">
    <property type="entry name" value="TipAS"/>
    <property type="match status" value="1"/>
</dbReference>
<dbReference type="SUPFAM" id="SSF89082">
    <property type="entry name" value="Antibiotic binding domain of TipA-like multidrug resistance regulators"/>
    <property type="match status" value="1"/>
</dbReference>
<dbReference type="Gene3D" id="1.10.1660.10">
    <property type="match status" value="1"/>
</dbReference>
<evidence type="ECO:0000256" key="2">
    <source>
        <dbReference type="ARBA" id="ARBA00023125"/>
    </source>
</evidence>
<dbReference type="RefSeq" id="WP_186918708.1">
    <property type="nucleotide sequence ID" value="NZ_JACOPQ010000003.1"/>
</dbReference>
<evidence type="ECO:0000313" key="6">
    <source>
        <dbReference type="EMBL" id="MBC5736403.1"/>
    </source>
</evidence>
<dbReference type="PANTHER" id="PTHR30204">
    <property type="entry name" value="REDOX-CYCLING DRUG-SENSING TRANSCRIPTIONAL ACTIVATOR SOXR"/>
    <property type="match status" value="1"/>
</dbReference>
<dbReference type="InterPro" id="IPR036244">
    <property type="entry name" value="TipA-like_antibiotic-bd"/>
</dbReference>
<evidence type="ECO:0000256" key="4">
    <source>
        <dbReference type="ARBA" id="ARBA00023163"/>
    </source>
</evidence>
<keyword evidence="3" id="KW-0010">Activator</keyword>
<dbReference type="InterPro" id="IPR047057">
    <property type="entry name" value="MerR_fam"/>
</dbReference>
<feature type="domain" description="HTH merR-type" evidence="5">
    <location>
        <begin position="1"/>
        <end position="71"/>
    </location>
</feature>
<reference evidence="6" key="1">
    <citation type="submission" date="2020-08" db="EMBL/GenBank/DDBJ databases">
        <title>Genome public.</title>
        <authorList>
            <person name="Liu C."/>
            <person name="Sun Q."/>
        </authorList>
    </citation>
    <scope>NUCLEOTIDE SEQUENCE</scope>
    <source>
        <strain evidence="6">NSJ-52</strain>
    </source>
</reference>
<dbReference type="EMBL" id="JACOPQ010000003">
    <property type="protein sequence ID" value="MBC5736403.1"/>
    <property type="molecule type" value="Genomic_DNA"/>
</dbReference>
<dbReference type="InterPro" id="IPR012925">
    <property type="entry name" value="TipAS_dom"/>
</dbReference>
<dbReference type="PANTHER" id="PTHR30204:SF90">
    <property type="entry name" value="HTH-TYPE TRANSCRIPTIONAL ACTIVATOR MTA"/>
    <property type="match status" value="1"/>
</dbReference>
<evidence type="ECO:0000256" key="1">
    <source>
        <dbReference type="ARBA" id="ARBA00023015"/>
    </source>
</evidence>
<dbReference type="InterPro" id="IPR000551">
    <property type="entry name" value="MerR-type_HTH_dom"/>
</dbReference>
<dbReference type="PROSITE" id="PS50937">
    <property type="entry name" value="HTH_MERR_2"/>
    <property type="match status" value="1"/>
</dbReference>
<dbReference type="AlphaFoldDB" id="A0A8J6JHV1"/>
<dbReference type="Proteomes" id="UP000607645">
    <property type="component" value="Unassembled WGS sequence"/>
</dbReference>
<keyword evidence="1" id="KW-0805">Transcription regulation</keyword>
<dbReference type="SMART" id="SM00422">
    <property type="entry name" value="HTH_MERR"/>
    <property type="match status" value="1"/>
</dbReference>
<proteinExistence type="predicted"/>
<dbReference type="Gene3D" id="1.10.490.50">
    <property type="entry name" value="Antibiotic binding domain of TipA-like multidrug resistance regulators"/>
    <property type="match status" value="1"/>
</dbReference>
<dbReference type="GO" id="GO:0003677">
    <property type="term" value="F:DNA binding"/>
    <property type="evidence" value="ECO:0007669"/>
    <property type="project" value="UniProtKB-KW"/>
</dbReference>
<dbReference type="InterPro" id="IPR009061">
    <property type="entry name" value="DNA-bd_dom_put_sf"/>
</dbReference>
<dbReference type="GO" id="GO:0003700">
    <property type="term" value="F:DNA-binding transcription factor activity"/>
    <property type="evidence" value="ECO:0007669"/>
    <property type="project" value="InterPro"/>
</dbReference>
<evidence type="ECO:0000256" key="3">
    <source>
        <dbReference type="ARBA" id="ARBA00023159"/>
    </source>
</evidence>
<protein>
    <submittedName>
        <fullName evidence="6">MerR family transcriptional regulator</fullName>
    </submittedName>
</protein>
<dbReference type="PRINTS" id="PR00040">
    <property type="entry name" value="HTHMERR"/>
</dbReference>
<keyword evidence="4" id="KW-0804">Transcription</keyword>
<evidence type="ECO:0000313" key="7">
    <source>
        <dbReference type="Proteomes" id="UP000607645"/>
    </source>
</evidence>
<evidence type="ECO:0000259" key="5">
    <source>
        <dbReference type="PROSITE" id="PS50937"/>
    </source>
</evidence>
<keyword evidence="7" id="KW-1185">Reference proteome</keyword>
<organism evidence="6 7">
    <name type="scientific">Lawsonibacter faecis</name>
    <dbReference type="NCBI Taxonomy" id="2763052"/>
    <lineage>
        <taxon>Bacteria</taxon>
        <taxon>Bacillati</taxon>
        <taxon>Bacillota</taxon>
        <taxon>Clostridia</taxon>
        <taxon>Eubacteriales</taxon>
        <taxon>Oscillospiraceae</taxon>
        <taxon>Lawsonibacter</taxon>
    </lineage>
</organism>
<name>A0A8J6JHV1_9FIRM</name>
<dbReference type="Pfam" id="PF13411">
    <property type="entry name" value="MerR_1"/>
    <property type="match status" value="1"/>
</dbReference>
<dbReference type="SUPFAM" id="SSF46955">
    <property type="entry name" value="Putative DNA-binding domain"/>
    <property type="match status" value="1"/>
</dbReference>
<comment type="caution">
    <text evidence="6">The sequence shown here is derived from an EMBL/GenBank/DDBJ whole genome shotgun (WGS) entry which is preliminary data.</text>
</comment>
<keyword evidence="2" id="KW-0238">DNA-binding</keyword>
<gene>
    <name evidence="6" type="ORF">H8S62_05195</name>
</gene>
<accession>A0A8J6JHV1</accession>
<dbReference type="CDD" id="cd01106">
    <property type="entry name" value="HTH_TipAL-Mta"/>
    <property type="match status" value="1"/>
</dbReference>
<sequence>MEYAIKALAELAGVTTRTLRWYDREGLLHPLRTTQAGYRIYGPEQVDRLQQILFYRELGFELADIRSMLDDPAFDRQTALQSHLAALEDRRARLDALILTVHRTIESTKGGHTMSDREKFEAFKRDAIAENEAKYGAEIRRKYGEAAVEGSNKLLEKMSREEYDRMSAIGEALQRRLEAAVTAGVSPEGEEGRAIAALHREWLSFTWPSYSPQAHAGLAEMYVADERFTAYYDKSVPGCAAFLCRAVAAYAASL</sequence>